<dbReference type="GO" id="GO:0044194">
    <property type="term" value="C:cytolytic granule"/>
    <property type="evidence" value="ECO:0007669"/>
    <property type="project" value="UniProtKB-ARBA"/>
</dbReference>
<keyword evidence="13" id="KW-1185">Reference proteome</keyword>
<organism evidence="12 13">
    <name type="scientific">Catharus ustulatus</name>
    <name type="common">Russet-backed thrush</name>
    <name type="synonym">Hylocichla ustulatus</name>
    <dbReference type="NCBI Taxonomy" id="91951"/>
    <lineage>
        <taxon>Eukaryota</taxon>
        <taxon>Metazoa</taxon>
        <taxon>Chordata</taxon>
        <taxon>Craniata</taxon>
        <taxon>Vertebrata</taxon>
        <taxon>Euteleostomi</taxon>
        <taxon>Archelosauria</taxon>
        <taxon>Archosauria</taxon>
        <taxon>Dinosauria</taxon>
        <taxon>Saurischia</taxon>
        <taxon>Theropoda</taxon>
        <taxon>Coelurosauria</taxon>
        <taxon>Aves</taxon>
        <taxon>Neognathae</taxon>
        <taxon>Neoaves</taxon>
        <taxon>Telluraves</taxon>
        <taxon>Australaves</taxon>
        <taxon>Passeriformes</taxon>
        <taxon>Turdidae</taxon>
        <taxon>Catharus</taxon>
    </lineage>
</organism>
<dbReference type="GO" id="GO:0005615">
    <property type="term" value="C:extracellular space"/>
    <property type="evidence" value="ECO:0007669"/>
    <property type="project" value="UniProtKB-ARBA"/>
</dbReference>
<evidence type="ECO:0000256" key="5">
    <source>
        <dbReference type="ARBA" id="ARBA00022729"/>
    </source>
</evidence>
<keyword evidence="5" id="KW-0732">Signal</keyword>
<dbReference type="PANTHER" id="PTHR10339">
    <property type="entry name" value="ADP-RIBOSYLTRANSFERASE"/>
    <property type="match status" value="1"/>
</dbReference>
<dbReference type="GO" id="GO:0106274">
    <property type="term" value="F:NAD+-protein-arginine ADP-ribosyltransferase activity"/>
    <property type="evidence" value="ECO:0007669"/>
    <property type="project" value="UniProtKB-EC"/>
</dbReference>
<evidence type="ECO:0000256" key="3">
    <source>
        <dbReference type="ARBA" id="ARBA00022679"/>
    </source>
</evidence>
<evidence type="ECO:0000256" key="6">
    <source>
        <dbReference type="ARBA" id="ARBA00022857"/>
    </source>
</evidence>
<evidence type="ECO:0000256" key="8">
    <source>
        <dbReference type="ARBA" id="ARBA00023157"/>
    </source>
</evidence>
<dbReference type="PROSITE" id="PS01291">
    <property type="entry name" value="ART"/>
    <property type="match status" value="1"/>
</dbReference>
<dbReference type="InterPro" id="IPR050999">
    <property type="entry name" value="ADP-ribosyltransferase_ARG"/>
</dbReference>
<evidence type="ECO:0000256" key="10">
    <source>
        <dbReference type="RuleBase" id="RU361228"/>
    </source>
</evidence>
<dbReference type="GO" id="GO:0046677">
    <property type="term" value="P:response to antibiotic"/>
    <property type="evidence" value="ECO:0007669"/>
    <property type="project" value="UniProtKB-ARBA"/>
</dbReference>
<keyword evidence="7 10" id="KW-0520">NAD</keyword>
<dbReference type="Gene3D" id="3.90.176.10">
    <property type="entry name" value="Toxin ADP-ribosyltransferase, Chain A, domain 1"/>
    <property type="match status" value="1"/>
</dbReference>
<dbReference type="InterPro" id="IPR000768">
    <property type="entry name" value="ART"/>
</dbReference>
<dbReference type="Ensembl" id="ENSCUST00005017431.1">
    <property type="protein sequence ID" value="ENSCUSP00005016787.1"/>
    <property type="gene ID" value="ENSCUSG00005010786.1"/>
</dbReference>
<evidence type="ECO:0000256" key="7">
    <source>
        <dbReference type="ARBA" id="ARBA00023027"/>
    </source>
</evidence>
<evidence type="ECO:0000313" key="12">
    <source>
        <dbReference type="Ensembl" id="ENSCUSP00005016787.1"/>
    </source>
</evidence>
<protein>
    <recommendedName>
        <fullName evidence="10">NAD(P)(+)--arginine ADP-ribosyltransferase</fullName>
        <ecNumber evidence="10">2.4.2.31</ecNumber>
    </recommendedName>
    <alternativeName>
        <fullName evidence="10">Mono(ADP-ribosyl)transferase</fullName>
    </alternativeName>
</protein>
<dbReference type="EC" id="2.4.2.31" evidence="10"/>
<sequence length="293" mass="32805">MALLGLTTMVVLAITIKEKSLDTALDSFDDQYQDCDPAMEEALPALGRSEFHKNHLFAQVWAKAFAEWQKAGSPVSPLSSRAQAIAIMTYTMNDLYTQFNDQVRVAGRSPQEYRDNFHFKTLHFLLTKAVATLRAAQGEQCRCVFIGVNKYKFKANRSNIVRFGQYASSSLCENVSKNFGSTTVFKVQTCHGVEIQEFSKFPSEKEVLIPPFEKFKVTYVNDTEDGKRNVEIHLDSIGTYSKYNCEWLRGGDSLGPWGHPLGPWGHPLGPWGQPGAMGTDWSHGDSLGPWGHL</sequence>
<dbReference type="PRINTS" id="PR00970">
    <property type="entry name" value="RIBTRNSFRASE"/>
</dbReference>
<keyword evidence="6 10" id="KW-0521">NADP</keyword>
<reference evidence="12" key="1">
    <citation type="submission" date="2020-10" db="EMBL/GenBank/DDBJ databases">
        <title>Catharus ustulatus (Swainson's thrush) genome, bCatUst1, primary haplotype v2.</title>
        <authorList>
            <person name="Delmore K."/>
            <person name="Vafadar M."/>
            <person name="Formenti G."/>
            <person name="Chow W."/>
            <person name="Pelan S."/>
            <person name="Howe K."/>
            <person name="Rhie A."/>
            <person name="Mountcastle J."/>
            <person name="Haase B."/>
            <person name="Fedrigo O."/>
            <person name="Jarvis E.D."/>
        </authorList>
    </citation>
    <scope>NUCLEOTIDE SEQUENCE [LARGE SCALE GENOMIC DNA]</scope>
</reference>
<dbReference type="PROSITE" id="PS51996">
    <property type="entry name" value="TR_MART"/>
    <property type="match status" value="1"/>
</dbReference>
<dbReference type="SUPFAM" id="SSF56399">
    <property type="entry name" value="ADP-ribosylation"/>
    <property type="match status" value="1"/>
</dbReference>
<dbReference type="PANTHER" id="PTHR10339:SF19">
    <property type="entry name" value="GPI-LINKED NAD(P)(+)--ARGININE ADP-RIBOSYLTRANSFERASE 1"/>
    <property type="match status" value="1"/>
</dbReference>
<dbReference type="FunFam" id="3.90.176.10:FF:000001">
    <property type="entry name" value="NAD(P)(+)--arginine ADP-ribosyltransferase"/>
    <property type="match status" value="1"/>
</dbReference>
<evidence type="ECO:0000313" key="13">
    <source>
        <dbReference type="Proteomes" id="UP000694563"/>
    </source>
</evidence>
<reference evidence="12" key="3">
    <citation type="submission" date="2025-09" db="UniProtKB">
        <authorList>
            <consortium name="Ensembl"/>
        </authorList>
    </citation>
    <scope>IDENTIFICATION</scope>
</reference>
<evidence type="ECO:0000256" key="4">
    <source>
        <dbReference type="ARBA" id="ARBA00022695"/>
    </source>
</evidence>
<comment type="similarity">
    <text evidence="1 10">Belongs to the Arg-specific ADP-ribosyltransferase family.</text>
</comment>
<evidence type="ECO:0000256" key="1">
    <source>
        <dbReference type="ARBA" id="ARBA00009558"/>
    </source>
</evidence>
<dbReference type="Proteomes" id="UP000694563">
    <property type="component" value="Chromosome 1"/>
</dbReference>
<keyword evidence="4" id="KW-0548">Nucleotidyltransferase</keyword>
<name>A0A8C3UTT7_CATUS</name>
<keyword evidence="8" id="KW-1015">Disulfide bond</keyword>
<evidence type="ECO:0000256" key="2">
    <source>
        <dbReference type="ARBA" id="ARBA00022676"/>
    </source>
</evidence>
<comment type="catalytic activity">
    <reaction evidence="9 10">
        <text>L-arginyl-[protein] + NAD(+) = N(omega)-(ADP-D-ribosyl)-L-arginyl-[protein] + nicotinamide + H(+)</text>
        <dbReference type="Rhea" id="RHEA:19149"/>
        <dbReference type="Rhea" id="RHEA-COMP:10532"/>
        <dbReference type="Rhea" id="RHEA-COMP:15087"/>
        <dbReference type="ChEBI" id="CHEBI:15378"/>
        <dbReference type="ChEBI" id="CHEBI:17154"/>
        <dbReference type="ChEBI" id="CHEBI:29965"/>
        <dbReference type="ChEBI" id="CHEBI:57540"/>
        <dbReference type="ChEBI" id="CHEBI:142554"/>
        <dbReference type="EC" id="2.4.2.31"/>
    </reaction>
</comment>
<dbReference type="GO" id="GO:0003950">
    <property type="term" value="F:NAD+ poly-ADP-ribosyltransferase activity"/>
    <property type="evidence" value="ECO:0007669"/>
    <property type="project" value="UniProtKB-ARBA"/>
</dbReference>
<evidence type="ECO:0000256" key="9">
    <source>
        <dbReference type="ARBA" id="ARBA00047597"/>
    </source>
</evidence>
<dbReference type="Pfam" id="PF01129">
    <property type="entry name" value="ART"/>
    <property type="match status" value="1"/>
</dbReference>
<accession>A0A8C3UTT7</accession>
<evidence type="ECO:0000256" key="11">
    <source>
        <dbReference type="SAM" id="MobiDB-lite"/>
    </source>
</evidence>
<keyword evidence="2 10" id="KW-0328">Glycosyltransferase</keyword>
<feature type="region of interest" description="Disordered" evidence="11">
    <location>
        <begin position="273"/>
        <end position="293"/>
    </location>
</feature>
<keyword evidence="3 10" id="KW-0808">Transferase</keyword>
<proteinExistence type="inferred from homology"/>
<reference evidence="12" key="2">
    <citation type="submission" date="2025-08" db="UniProtKB">
        <authorList>
            <consortium name="Ensembl"/>
        </authorList>
    </citation>
    <scope>IDENTIFICATION</scope>
</reference>
<dbReference type="AlphaFoldDB" id="A0A8C3UTT7"/>
<dbReference type="GO" id="GO:0016779">
    <property type="term" value="F:nucleotidyltransferase activity"/>
    <property type="evidence" value="ECO:0007669"/>
    <property type="project" value="UniProtKB-KW"/>
</dbReference>